<protein>
    <submittedName>
        <fullName evidence="1">DUF1853 family protein</fullName>
    </submittedName>
</protein>
<evidence type="ECO:0000313" key="1">
    <source>
        <dbReference type="EMBL" id="QEL56354.1"/>
    </source>
</evidence>
<evidence type="ECO:0000313" key="2">
    <source>
        <dbReference type="Proteomes" id="UP000322079"/>
    </source>
</evidence>
<dbReference type="AlphaFoldDB" id="A0A5C1DI86"/>
<dbReference type="Pfam" id="PF08907">
    <property type="entry name" value="DUF1853"/>
    <property type="match status" value="1"/>
</dbReference>
<organism evidence="1 2">
    <name type="scientific">Chromobacterium paludis</name>
    <dbReference type="NCBI Taxonomy" id="2605945"/>
    <lineage>
        <taxon>Bacteria</taxon>
        <taxon>Pseudomonadati</taxon>
        <taxon>Pseudomonadota</taxon>
        <taxon>Betaproteobacteria</taxon>
        <taxon>Neisseriales</taxon>
        <taxon>Chromobacteriaceae</taxon>
        <taxon>Chromobacterium</taxon>
    </lineage>
</organism>
<gene>
    <name evidence="1" type="ORF">FYK34_12690</name>
</gene>
<reference evidence="1 2" key="1">
    <citation type="submission" date="2019-08" db="EMBL/GenBank/DDBJ databases">
        <title>Chromobacterium paludis, a novel bacterium isolated from a Maryland marsh pond.</title>
        <authorList>
            <person name="Blackburn M.B."/>
            <person name="Gundersen-Rindal D.E."/>
        </authorList>
    </citation>
    <scope>NUCLEOTIDE SEQUENCE [LARGE SCALE GENOMIC DNA]</scope>
    <source>
        <strain evidence="2">IIBBL 257-1</strain>
    </source>
</reference>
<proteinExistence type="predicted"/>
<dbReference type="KEGG" id="chrm:FYK34_12690"/>
<keyword evidence="2" id="KW-1185">Reference proteome</keyword>
<dbReference type="Proteomes" id="UP000322079">
    <property type="component" value="Chromosome"/>
</dbReference>
<name>A0A5C1DI86_9NEIS</name>
<dbReference type="InterPro" id="IPR015003">
    <property type="entry name" value="DUF1853"/>
</dbReference>
<dbReference type="EMBL" id="CP043473">
    <property type="protein sequence ID" value="QEL56354.1"/>
    <property type="molecule type" value="Genomic_DNA"/>
</dbReference>
<sequence>MRTEPGCDLPYAHPAVRDLAFLLTSPPPWLCGADMPPERLLGADGANLLAELDRAPAALEAWLAGAPAVRLGKYAERLFSFWFRHASHIELAFENLKVINAARRTVGEFDFLLRLDGEPWHLETASKFYLQVGDSPDELIGPGINDAWRLKETKNTTQLLLSRHPNARAVLPPGFENCRAAARLCGWFFYPAGAAPAALLAPGQLHGWHAPRLDAWPRRHENSRWAWLPRLRWLAPARLAEAETQEEHALRDSLSAAAAPQLVAELQPGADGVWREAARGFVTPPGWPDPGRLAALRQRIAAAQA</sequence>
<accession>A0A5C1DI86</accession>
<dbReference type="RefSeq" id="WP_149296986.1">
    <property type="nucleotide sequence ID" value="NZ_CP043473.1"/>
</dbReference>